<reference evidence="2" key="1">
    <citation type="journal article" date="2022" name="bioRxiv">
        <title>Sequencing and chromosome-scale assembly of the giantPleurodeles waltlgenome.</title>
        <authorList>
            <person name="Brown T."/>
            <person name="Elewa A."/>
            <person name="Iarovenko S."/>
            <person name="Subramanian E."/>
            <person name="Araus A.J."/>
            <person name="Petzold A."/>
            <person name="Susuki M."/>
            <person name="Suzuki K.-i.T."/>
            <person name="Hayashi T."/>
            <person name="Toyoda A."/>
            <person name="Oliveira C."/>
            <person name="Osipova E."/>
            <person name="Leigh N.D."/>
            <person name="Simon A."/>
            <person name="Yun M.H."/>
        </authorList>
    </citation>
    <scope>NUCLEOTIDE SEQUENCE</scope>
    <source>
        <strain evidence="2">20211129_DDA</strain>
        <tissue evidence="2">Liver</tissue>
    </source>
</reference>
<gene>
    <name evidence="2" type="ORF">NDU88_006558</name>
</gene>
<dbReference type="AlphaFoldDB" id="A0AAV7N1P0"/>
<evidence type="ECO:0000256" key="1">
    <source>
        <dbReference type="SAM" id="MobiDB-lite"/>
    </source>
</evidence>
<proteinExistence type="predicted"/>
<dbReference type="InterPro" id="IPR031670">
    <property type="entry name" value="DUF4712"/>
</dbReference>
<evidence type="ECO:0000313" key="3">
    <source>
        <dbReference type="Proteomes" id="UP001066276"/>
    </source>
</evidence>
<comment type="caution">
    <text evidence="2">The sequence shown here is derived from an EMBL/GenBank/DDBJ whole genome shotgun (WGS) entry which is preliminary data.</text>
</comment>
<name>A0AAV7N1P0_PLEWA</name>
<dbReference type="PANTHER" id="PTHR36680">
    <property type="entry name" value="HYPOTHETICAL LOC498675"/>
    <property type="match status" value="1"/>
</dbReference>
<dbReference type="Pfam" id="PF15830">
    <property type="entry name" value="DUF4712"/>
    <property type="match status" value="1"/>
</dbReference>
<sequence length="295" mass="32552">MGARGRSIIHSDIRATAQHSAEQGRLREDSPALCNRCGEMSEKLRRCRKELAAALDRAFEDIVAPSFVSPQDYSIHVIQECQTSPSTSSPKIGQLIFGRSSNSLSSYVSQPLPMCYSKENVYPTQLANPIAGNVNRAPACPKRRPLASKENMLTNSSSHDCQPARASGESEKCKKLNTRKETDVYLKQEVSKPQNAYGQEITNDLLDIIEHTSIQTIEELTGKLEFENMLNKVCASPFKEEVLSLFAEDNCRNTTATAAKPEAPKAADDDNILETVLDLEEEYDLLPSVGQLLSS</sequence>
<dbReference type="PANTHER" id="PTHR36680:SF1">
    <property type="entry name" value="HYPOTHETICAL LOC498675"/>
    <property type="match status" value="1"/>
</dbReference>
<protein>
    <submittedName>
        <fullName evidence="2">Uncharacterized protein</fullName>
    </submittedName>
</protein>
<evidence type="ECO:0000313" key="2">
    <source>
        <dbReference type="EMBL" id="KAJ1109194.1"/>
    </source>
</evidence>
<dbReference type="EMBL" id="JANPWB010000013">
    <property type="protein sequence ID" value="KAJ1109194.1"/>
    <property type="molecule type" value="Genomic_DNA"/>
</dbReference>
<organism evidence="2 3">
    <name type="scientific">Pleurodeles waltl</name>
    <name type="common">Iberian ribbed newt</name>
    <dbReference type="NCBI Taxonomy" id="8319"/>
    <lineage>
        <taxon>Eukaryota</taxon>
        <taxon>Metazoa</taxon>
        <taxon>Chordata</taxon>
        <taxon>Craniata</taxon>
        <taxon>Vertebrata</taxon>
        <taxon>Euteleostomi</taxon>
        <taxon>Amphibia</taxon>
        <taxon>Batrachia</taxon>
        <taxon>Caudata</taxon>
        <taxon>Salamandroidea</taxon>
        <taxon>Salamandridae</taxon>
        <taxon>Pleurodelinae</taxon>
        <taxon>Pleurodeles</taxon>
    </lineage>
</organism>
<dbReference type="Proteomes" id="UP001066276">
    <property type="component" value="Chromosome 9"/>
</dbReference>
<keyword evidence="3" id="KW-1185">Reference proteome</keyword>
<feature type="region of interest" description="Disordered" evidence="1">
    <location>
        <begin position="152"/>
        <end position="174"/>
    </location>
</feature>
<accession>A0AAV7N1P0</accession>